<dbReference type="EMBL" id="JBHSHT010000001">
    <property type="protein sequence ID" value="MFC4823483.1"/>
    <property type="molecule type" value="Genomic_DNA"/>
</dbReference>
<accession>A0ABD5PYW0</accession>
<evidence type="ECO:0000313" key="1">
    <source>
        <dbReference type="EMBL" id="MFC4823483.1"/>
    </source>
</evidence>
<organism evidence="1 2">
    <name type="scientific">Halorussus aquaticus</name>
    <dbReference type="NCBI Taxonomy" id="2953748"/>
    <lineage>
        <taxon>Archaea</taxon>
        <taxon>Methanobacteriati</taxon>
        <taxon>Methanobacteriota</taxon>
        <taxon>Stenosarchaea group</taxon>
        <taxon>Halobacteria</taxon>
        <taxon>Halobacteriales</taxon>
        <taxon>Haladaptataceae</taxon>
        <taxon>Halorussus</taxon>
    </lineage>
</organism>
<evidence type="ECO:0000313" key="2">
    <source>
        <dbReference type="Proteomes" id="UP001595945"/>
    </source>
</evidence>
<keyword evidence="2" id="KW-1185">Reference proteome</keyword>
<protein>
    <submittedName>
        <fullName evidence="1">Uncharacterized protein</fullName>
    </submittedName>
</protein>
<sequence>MSHDEGTYGPDEERAETLREIGEEIRGESSESKLVAAILYRVSDLYDPDEETSPRDIYVNMREIIRTKES</sequence>
<dbReference type="Pfam" id="PF25931">
    <property type="entry name" value="DUF7976"/>
    <property type="match status" value="1"/>
</dbReference>
<dbReference type="RefSeq" id="WP_254267049.1">
    <property type="nucleotide sequence ID" value="NZ_CP100400.1"/>
</dbReference>
<comment type="caution">
    <text evidence="1">The sequence shown here is derived from an EMBL/GenBank/DDBJ whole genome shotgun (WGS) entry which is preliminary data.</text>
</comment>
<proteinExistence type="predicted"/>
<reference evidence="1 2" key="1">
    <citation type="journal article" date="2019" name="Int. J. Syst. Evol. Microbiol.">
        <title>The Global Catalogue of Microorganisms (GCM) 10K type strain sequencing project: providing services to taxonomists for standard genome sequencing and annotation.</title>
        <authorList>
            <consortium name="The Broad Institute Genomics Platform"/>
            <consortium name="The Broad Institute Genome Sequencing Center for Infectious Disease"/>
            <person name="Wu L."/>
            <person name="Ma J."/>
        </authorList>
    </citation>
    <scope>NUCLEOTIDE SEQUENCE [LARGE SCALE GENOMIC DNA]</scope>
    <source>
        <strain evidence="1 2">XZYJ18</strain>
    </source>
</reference>
<dbReference type="InterPro" id="IPR058282">
    <property type="entry name" value="DUF7976"/>
</dbReference>
<dbReference type="GeneID" id="73045464"/>
<name>A0ABD5PYW0_9EURY</name>
<gene>
    <name evidence="1" type="ORF">ACFO9K_04340</name>
</gene>
<dbReference type="AlphaFoldDB" id="A0ABD5PYW0"/>
<dbReference type="Proteomes" id="UP001595945">
    <property type="component" value="Unassembled WGS sequence"/>
</dbReference>